<name>A0A5B9MCV6_9BACT</name>
<dbReference type="RefSeq" id="WP_147867025.1">
    <property type="nucleotide sequence ID" value="NZ_CP036264.1"/>
</dbReference>
<evidence type="ECO:0000256" key="1">
    <source>
        <dbReference type="SAM" id="Phobius"/>
    </source>
</evidence>
<evidence type="ECO:0000313" key="3">
    <source>
        <dbReference type="Proteomes" id="UP000321353"/>
    </source>
</evidence>
<dbReference type="AlphaFoldDB" id="A0A5B9MCV6"/>
<feature type="transmembrane region" description="Helical" evidence="1">
    <location>
        <begin position="40"/>
        <end position="61"/>
    </location>
</feature>
<keyword evidence="1" id="KW-1133">Transmembrane helix</keyword>
<feature type="transmembrane region" description="Helical" evidence="1">
    <location>
        <begin position="73"/>
        <end position="96"/>
    </location>
</feature>
<proteinExistence type="predicted"/>
<reference evidence="2 3" key="1">
    <citation type="submission" date="2019-02" db="EMBL/GenBank/DDBJ databases">
        <title>Planctomycetal bacteria perform biofilm scaping via a novel small molecule.</title>
        <authorList>
            <person name="Jeske O."/>
            <person name="Boedeker C."/>
            <person name="Wiegand S."/>
            <person name="Breitling P."/>
            <person name="Kallscheuer N."/>
            <person name="Jogler M."/>
            <person name="Rohde M."/>
            <person name="Petersen J."/>
            <person name="Medema M.H."/>
            <person name="Surup F."/>
            <person name="Jogler C."/>
        </authorList>
    </citation>
    <scope>NUCLEOTIDE SEQUENCE [LARGE SCALE GENOMIC DNA]</scope>
    <source>
        <strain evidence="2 3">Mal15</strain>
    </source>
</reference>
<feature type="transmembrane region" description="Helical" evidence="1">
    <location>
        <begin position="108"/>
        <end position="131"/>
    </location>
</feature>
<dbReference type="Proteomes" id="UP000321353">
    <property type="component" value="Chromosome"/>
</dbReference>
<keyword evidence="1" id="KW-0812">Transmembrane</keyword>
<dbReference type="EMBL" id="CP036264">
    <property type="protein sequence ID" value="QEF97325.1"/>
    <property type="molecule type" value="Genomic_DNA"/>
</dbReference>
<keyword evidence="3" id="KW-1185">Reference proteome</keyword>
<evidence type="ECO:0000313" key="2">
    <source>
        <dbReference type="EMBL" id="QEF97325.1"/>
    </source>
</evidence>
<sequence length="161" mass="16815">MRNGRPYLCCLVAISVAWVIGMLASWSLAHSGVLAVDVRLLLMVGMGSGAVAVAGGLPGIATEMLPQGDRSPARITIGFSAGAIIRLLGTVALVGLCSYHLPAAKKEIAGVILAWYVYLTSTDVVALAMLLPRQDRCVAKPVCLADPVRLAKPGRPPQEAK</sequence>
<organism evidence="2 3">
    <name type="scientific">Stieleria maiorica</name>
    <dbReference type="NCBI Taxonomy" id="2795974"/>
    <lineage>
        <taxon>Bacteria</taxon>
        <taxon>Pseudomonadati</taxon>
        <taxon>Planctomycetota</taxon>
        <taxon>Planctomycetia</taxon>
        <taxon>Pirellulales</taxon>
        <taxon>Pirellulaceae</taxon>
        <taxon>Stieleria</taxon>
    </lineage>
</organism>
<dbReference type="KEGG" id="smam:Mal15_13650"/>
<feature type="transmembrane region" description="Helical" evidence="1">
    <location>
        <begin position="7"/>
        <end position="28"/>
    </location>
</feature>
<gene>
    <name evidence="2" type="ORF">Mal15_13650</name>
</gene>
<protein>
    <submittedName>
        <fullName evidence="2">Uncharacterized protein</fullName>
    </submittedName>
</protein>
<accession>A0A5B9MCV6</accession>
<keyword evidence="1" id="KW-0472">Membrane</keyword>